<dbReference type="Pfam" id="PF01255">
    <property type="entry name" value="Prenyltransf"/>
    <property type="match status" value="1"/>
</dbReference>
<organism evidence="4 5">
    <name type="scientific">Micractinium conductrix</name>
    <dbReference type="NCBI Taxonomy" id="554055"/>
    <lineage>
        <taxon>Eukaryota</taxon>
        <taxon>Viridiplantae</taxon>
        <taxon>Chlorophyta</taxon>
        <taxon>core chlorophytes</taxon>
        <taxon>Trebouxiophyceae</taxon>
        <taxon>Chlorellales</taxon>
        <taxon>Chlorellaceae</taxon>
        <taxon>Chlorella clade</taxon>
        <taxon>Micractinium</taxon>
    </lineage>
</organism>
<dbReference type="AlphaFoldDB" id="A0A2P6V4A6"/>
<feature type="region of interest" description="Disordered" evidence="3">
    <location>
        <begin position="221"/>
        <end position="244"/>
    </location>
</feature>
<evidence type="ECO:0000313" key="4">
    <source>
        <dbReference type="EMBL" id="PSC68915.1"/>
    </source>
</evidence>
<dbReference type="PANTHER" id="PTHR10291:SF0">
    <property type="entry name" value="DEHYDRODOLICHYL DIPHOSPHATE SYNTHASE 2"/>
    <property type="match status" value="1"/>
</dbReference>
<keyword evidence="5" id="KW-1185">Reference proteome</keyword>
<dbReference type="GO" id="GO:0045547">
    <property type="term" value="F:ditrans,polycis-polyprenyl diphosphate synthase [(2E,6E)-farnesyl diphosphate specific] activity"/>
    <property type="evidence" value="ECO:0007669"/>
    <property type="project" value="TreeGrafter"/>
</dbReference>
<accession>A0A2P6V4A6</accession>
<proteinExistence type="inferred from homology"/>
<dbReference type="Gene3D" id="3.40.1180.10">
    <property type="entry name" value="Decaprenyl diphosphate synthase-like"/>
    <property type="match status" value="1"/>
</dbReference>
<feature type="region of interest" description="Disordered" evidence="3">
    <location>
        <begin position="717"/>
        <end position="776"/>
    </location>
</feature>
<gene>
    <name evidence="4" type="ORF">C2E20_7490</name>
</gene>
<evidence type="ECO:0000313" key="5">
    <source>
        <dbReference type="Proteomes" id="UP000239649"/>
    </source>
</evidence>
<dbReference type="GO" id="GO:0016094">
    <property type="term" value="P:polyprenol biosynthetic process"/>
    <property type="evidence" value="ECO:0007669"/>
    <property type="project" value="TreeGrafter"/>
</dbReference>
<dbReference type="NCBIfam" id="TIGR00055">
    <property type="entry name" value="uppS"/>
    <property type="match status" value="1"/>
</dbReference>
<feature type="compositionally biased region" description="Low complexity" evidence="3">
    <location>
        <begin position="676"/>
        <end position="694"/>
    </location>
</feature>
<feature type="coiled-coil region" evidence="2">
    <location>
        <begin position="820"/>
        <end position="854"/>
    </location>
</feature>
<evidence type="ECO:0000256" key="1">
    <source>
        <dbReference type="ARBA" id="ARBA00022679"/>
    </source>
</evidence>
<reference evidence="4 5" key="1">
    <citation type="journal article" date="2018" name="Plant J.">
        <title>Genome sequences of Chlorella sorokiniana UTEX 1602 and Micractinium conductrix SAG 241.80: implications to maltose excretion by a green alga.</title>
        <authorList>
            <person name="Arriola M.B."/>
            <person name="Velmurugan N."/>
            <person name="Zhang Y."/>
            <person name="Plunkett M.H."/>
            <person name="Hondzo H."/>
            <person name="Barney B.M."/>
        </authorList>
    </citation>
    <scope>NUCLEOTIDE SEQUENCE [LARGE SCALE GENOMIC DNA]</scope>
    <source>
        <strain evidence="4 5">SAG 241.80</strain>
    </source>
</reference>
<comment type="caution">
    <text evidence="4">The sequence shown here is derived from an EMBL/GenBank/DDBJ whole genome shotgun (WGS) entry which is preliminary data.</text>
</comment>
<name>A0A2P6V4A6_9CHLO</name>
<feature type="region of interest" description="Disordered" evidence="3">
    <location>
        <begin position="584"/>
        <end position="705"/>
    </location>
</feature>
<keyword evidence="2" id="KW-0175">Coiled coil</keyword>
<evidence type="ECO:0000256" key="2">
    <source>
        <dbReference type="SAM" id="Coils"/>
    </source>
</evidence>
<dbReference type="InterPro" id="IPR036424">
    <property type="entry name" value="UPP_synth-like_sf"/>
</dbReference>
<sequence>MDGNSRWATARCLPRLAGYQRGVEALRRMVRCCQAWGVPCLTVYAFSAENWQRGGAEVSALLALMGRVLATEVAALATTGVRLRFVGELERLPEGLQAEMRSAERATEANSELHLSVAVSYSGRADVTAAARRLAARVAAGQLAPQHITAGMLEAELATAALPLGCRHPDLIVRTSGERRLSNFLCWEAAYSELFFSETLWPDFREAQLAEALRDYAQRERRFGGRRRGGGGGGGGGGGAAGGHSQALRSPRFFGAMNGAPTCPLRTVPGEPATREIRAYKLGKKRWSYNQVELLLGEASGSRAVKVKQATLTSDAKFAAQAQDSAACFHVQLESGHRLQAHFYVVYDGEPPAAPVPAPAPAAAAAEEAGEHPGKVGGEPASGSSRRKGAPTAAPAGAEAAPESLQQQRQRQQQQQQQQQQPSGSAAAPADDGGKPGPAAEAAGAEDASSSASATAPDGLTSWSLVVRQRCCKGCQGCILRSVKRFGRLGKRSWSDDPEELDIPTVVSHPHEMKDPRNIYLAIDEACTHVGAAAFRLLAGVYDISGERLLATAVSPPIRVLANNDVPTGAARIPIDVQLPADWEGWNATPEPEAEAAPAAVKRARRPRPRKAAAGAHSSPDPASGSASQGSSQGRSSAGRAPAAQHAQHAHQLQQQQERHHSLPIAPLNPAFSLRAPRPAHSLPAPAPAGAAPWQPAPPPPASASMLVAGHSFSMPAGARAPHPPLSLWQAQPQFGGPAGALAPPAASPFASHAAAPQPSGLSTDPSCQPAWAASAQLRQQSLPQYSSSLLSGSTAVPADSGQWQHQQQALSAVTAAHHHQQLMQQLRHQQQQCQQLAAAAAAVQQQQQQQRRQLTNAMVQQHAPQAVVPQPGGWLSAGGSAVSQGQFGLPPAPAELAPLSGPDLASIFDDLLGPALPHPPAY</sequence>
<keyword evidence="1" id="KW-0808">Transferase</keyword>
<dbReference type="HAMAP" id="MF_01139">
    <property type="entry name" value="ISPT"/>
    <property type="match status" value="1"/>
</dbReference>
<feature type="compositionally biased region" description="Low complexity" evidence="3">
    <location>
        <begin position="731"/>
        <end position="760"/>
    </location>
</feature>
<feature type="compositionally biased region" description="Gly residues" evidence="3">
    <location>
        <begin position="230"/>
        <end position="242"/>
    </location>
</feature>
<feature type="compositionally biased region" description="Basic residues" evidence="3">
    <location>
        <begin position="602"/>
        <end position="611"/>
    </location>
</feature>
<protein>
    <submittedName>
        <fullName evidence="4">UDP pyrophosphate synthase</fullName>
    </submittedName>
</protein>
<dbReference type="Proteomes" id="UP000239649">
    <property type="component" value="Unassembled WGS sequence"/>
</dbReference>
<dbReference type="PANTHER" id="PTHR10291">
    <property type="entry name" value="DEHYDRODOLICHYL DIPHOSPHATE SYNTHASE FAMILY MEMBER"/>
    <property type="match status" value="1"/>
</dbReference>
<dbReference type="STRING" id="554055.A0A2P6V4A6"/>
<dbReference type="SUPFAM" id="SSF64005">
    <property type="entry name" value="Undecaprenyl diphosphate synthase"/>
    <property type="match status" value="1"/>
</dbReference>
<feature type="compositionally biased region" description="Low complexity" evidence="3">
    <location>
        <begin position="612"/>
        <end position="656"/>
    </location>
</feature>
<dbReference type="InterPro" id="IPR001441">
    <property type="entry name" value="UPP_synth-like"/>
</dbReference>
<dbReference type="CDD" id="cd00475">
    <property type="entry name" value="Cis_IPPS"/>
    <property type="match status" value="1"/>
</dbReference>
<dbReference type="OrthoDB" id="4173905at2759"/>
<dbReference type="EMBL" id="LHPF02000031">
    <property type="protein sequence ID" value="PSC68915.1"/>
    <property type="molecule type" value="Genomic_DNA"/>
</dbReference>
<feature type="compositionally biased region" description="Low complexity" evidence="3">
    <location>
        <begin position="588"/>
        <end position="601"/>
    </location>
</feature>
<feature type="compositionally biased region" description="Low complexity" evidence="3">
    <location>
        <begin position="390"/>
        <end position="457"/>
    </location>
</feature>
<evidence type="ECO:0000256" key="3">
    <source>
        <dbReference type="SAM" id="MobiDB-lite"/>
    </source>
</evidence>
<feature type="region of interest" description="Disordered" evidence="3">
    <location>
        <begin position="356"/>
        <end position="457"/>
    </location>
</feature>